<evidence type="ECO:0000256" key="1">
    <source>
        <dbReference type="ARBA" id="ARBA00001971"/>
    </source>
</evidence>
<evidence type="ECO:0000256" key="7">
    <source>
        <dbReference type="SAM" id="Phobius"/>
    </source>
</evidence>
<dbReference type="InterPro" id="IPR002401">
    <property type="entry name" value="Cyt_P450_E_grp-I"/>
</dbReference>
<evidence type="ECO:0000256" key="5">
    <source>
        <dbReference type="ARBA" id="ARBA00023004"/>
    </source>
</evidence>
<dbReference type="PROSITE" id="PS00086">
    <property type="entry name" value="CYTOCHROME_P450"/>
    <property type="match status" value="1"/>
</dbReference>
<keyword evidence="7" id="KW-1133">Transmembrane helix</keyword>
<proteinExistence type="inferred from homology"/>
<keyword evidence="4 6" id="KW-0479">Metal-binding</keyword>
<evidence type="ECO:0008006" key="10">
    <source>
        <dbReference type="Google" id="ProtNLM"/>
    </source>
</evidence>
<dbReference type="PANTHER" id="PTHR24300">
    <property type="entry name" value="CYTOCHROME P450 508A4-RELATED"/>
    <property type="match status" value="1"/>
</dbReference>
<evidence type="ECO:0000256" key="2">
    <source>
        <dbReference type="ARBA" id="ARBA00010617"/>
    </source>
</evidence>
<keyword evidence="6" id="KW-0560">Oxidoreductase</keyword>
<dbReference type="Proteomes" id="UP001176940">
    <property type="component" value="Unassembled WGS sequence"/>
</dbReference>
<evidence type="ECO:0000256" key="4">
    <source>
        <dbReference type="ARBA" id="ARBA00022723"/>
    </source>
</evidence>
<reference evidence="8" key="1">
    <citation type="submission" date="2023-07" db="EMBL/GenBank/DDBJ databases">
        <authorList>
            <person name="Stuckert A."/>
        </authorList>
    </citation>
    <scope>NUCLEOTIDE SEQUENCE</scope>
</reference>
<dbReference type="PANTHER" id="PTHR24300:SF302">
    <property type="entry name" value="CYTOCHROME P450"/>
    <property type="match status" value="1"/>
</dbReference>
<dbReference type="Gene3D" id="1.10.630.10">
    <property type="entry name" value="Cytochrome P450"/>
    <property type="match status" value="2"/>
</dbReference>
<name>A0ABN9MQ36_9NEOB</name>
<evidence type="ECO:0000256" key="3">
    <source>
        <dbReference type="ARBA" id="ARBA00022617"/>
    </source>
</evidence>
<keyword evidence="7" id="KW-0472">Membrane</keyword>
<dbReference type="PRINTS" id="PR00385">
    <property type="entry name" value="P450"/>
</dbReference>
<evidence type="ECO:0000313" key="8">
    <source>
        <dbReference type="EMBL" id="CAJ0966366.1"/>
    </source>
</evidence>
<dbReference type="InterPro" id="IPR036396">
    <property type="entry name" value="Cyt_P450_sf"/>
</dbReference>
<organism evidence="8 9">
    <name type="scientific">Ranitomeya imitator</name>
    <name type="common">mimic poison frog</name>
    <dbReference type="NCBI Taxonomy" id="111125"/>
    <lineage>
        <taxon>Eukaryota</taxon>
        <taxon>Metazoa</taxon>
        <taxon>Chordata</taxon>
        <taxon>Craniata</taxon>
        <taxon>Vertebrata</taxon>
        <taxon>Euteleostomi</taxon>
        <taxon>Amphibia</taxon>
        <taxon>Batrachia</taxon>
        <taxon>Anura</taxon>
        <taxon>Neobatrachia</taxon>
        <taxon>Hyloidea</taxon>
        <taxon>Dendrobatidae</taxon>
        <taxon>Dendrobatinae</taxon>
        <taxon>Ranitomeya</taxon>
    </lineage>
</organism>
<keyword evidence="3 6" id="KW-0349">Heme</keyword>
<dbReference type="InterPro" id="IPR001128">
    <property type="entry name" value="Cyt_P450"/>
</dbReference>
<keyword evidence="9" id="KW-1185">Reference proteome</keyword>
<sequence length="570" mass="64892">MLKLFSERPNIPLFSEATKGHELHFTMDLVTVLLSVVVILFLVNTFRNQKQGNDKNFPPGPKPLPIIGNIHIMDIGKPHITFMQLAEKYGTVFSFRIGMSKSIILCGYETIKDALINHAELFSERPNIPLFSEATKGHGVIFSTGENWKAMRRFTLSTLRDYGMGRRTIEDKITEESEYLIHKLKSYEGKAFDNITSIYAAVTNIIVSILLSKRFDYEDPTILRLMGLVNENVKLLSSPWVVLYNCFPLLAKLLPGAHKTIFENTKEFHNFIIRTFTKQKKELDVNDQRNLIDAYLAKQREGKAENIKFFNNDNLISLVGDLFGAGMETTSTTLRWGILLMMKYPEIQKKVQNEIERVIGSAQPQMEHRKEMPYTDAVIHEIQRFGDIAPAAVPHATSQDVTFRGYFIPKKVQNEIERVIGSAQPQMEHRKEMPYTDAVIHEIQRFGDIAPAAVPHATSQDGATVIALIHSALRDKDYFEKPEEFYPGHFLDSAGNFKKNEAFIPFSIGKRSCAGETLAKMEIFIFFTSLLQNFTFHPPPGAKLDLLLLPWGQQMLPTLMKSVLYLADRL</sequence>
<feature type="transmembrane region" description="Helical" evidence="7">
    <location>
        <begin position="23"/>
        <end position="43"/>
    </location>
</feature>
<dbReference type="SUPFAM" id="SSF48264">
    <property type="entry name" value="Cytochrome P450"/>
    <property type="match status" value="2"/>
</dbReference>
<protein>
    <recommendedName>
        <fullName evidence="10">Cytochrome P450</fullName>
    </recommendedName>
</protein>
<comment type="similarity">
    <text evidence="2 6">Belongs to the cytochrome P450 family.</text>
</comment>
<comment type="caution">
    <text evidence="8">The sequence shown here is derived from an EMBL/GenBank/DDBJ whole genome shotgun (WGS) entry which is preliminary data.</text>
</comment>
<keyword evidence="5 6" id="KW-0408">Iron</keyword>
<keyword evidence="6" id="KW-0503">Monooxygenase</keyword>
<dbReference type="InterPro" id="IPR017972">
    <property type="entry name" value="Cyt_P450_CS"/>
</dbReference>
<accession>A0ABN9MQ36</accession>
<evidence type="ECO:0000256" key="6">
    <source>
        <dbReference type="RuleBase" id="RU000461"/>
    </source>
</evidence>
<evidence type="ECO:0000313" key="9">
    <source>
        <dbReference type="Proteomes" id="UP001176940"/>
    </source>
</evidence>
<dbReference type="PRINTS" id="PR00463">
    <property type="entry name" value="EP450I"/>
</dbReference>
<keyword evidence="7" id="KW-0812">Transmembrane</keyword>
<comment type="cofactor">
    <cofactor evidence="1">
        <name>heme</name>
        <dbReference type="ChEBI" id="CHEBI:30413"/>
    </cofactor>
</comment>
<dbReference type="EMBL" id="CAUEEQ010074033">
    <property type="protein sequence ID" value="CAJ0966366.1"/>
    <property type="molecule type" value="Genomic_DNA"/>
</dbReference>
<gene>
    <name evidence="8" type="ORF">RIMI_LOCUS21231825</name>
</gene>
<dbReference type="InterPro" id="IPR050182">
    <property type="entry name" value="Cytochrome_P450_fam2"/>
</dbReference>
<dbReference type="Pfam" id="PF00067">
    <property type="entry name" value="p450"/>
    <property type="match status" value="1"/>
</dbReference>
<feature type="transmembrane region" description="Helical" evidence="7">
    <location>
        <begin position="191"/>
        <end position="211"/>
    </location>
</feature>